<dbReference type="GO" id="GO:0016301">
    <property type="term" value="F:kinase activity"/>
    <property type="evidence" value="ECO:0007669"/>
    <property type="project" value="UniProtKB-KW"/>
</dbReference>
<dbReference type="InterPro" id="IPR027417">
    <property type="entry name" value="P-loop_NTPase"/>
</dbReference>
<gene>
    <name evidence="1" type="ORF">CP976_16905</name>
</gene>
<organism evidence="1 2">
    <name type="scientific">Streptomyces coeruleorubidus</name>
    <dbReference type="NCBI Taxonomy" id="116188"/>
    <lineage>
        <taxon>Bacteria</taxon>
        <taxon>Bacillati</taxon>
        <taxon>Actinomycetota</taxon>
        <taxon>Actinomycetes</taxon>
        <taxon>Kitasatosporales</taxon>
        <taxon>Streptomycetaceae</taxon>
        <taxon>Streptomyces</taxon>
    </lineage>
</organism>
<sequence length="190" mass="21024">MPGSQNHGILLYGPPASGKDTVTAALTELDPRYVPFTRLKIGSGRTKGYRMGNQEQLAELEARGDVIYRNDRYGNIYVVDRAGLEHAMEGGRVPVVHLGQMAGIELVTARFPAHWRRVLLWCSKDTTARRSPLRGDTDTDARLVAWDATQADLGAHPHAEWDLRMDTEETAPPEAAKRIHEVVRAAGRSS</sequence>
<dbReference type="Gene3D" id="3.40.50.300">
    <property type="entry name" value="P-loop containing nucleotide triphosphate hydrolases"/>
    <property type="match status" value="1"/>
</dbReference>
<dbReference type="Pfam" id="PF07931">
    <property type="entry name" value="CPT"/>
    <property type="match status" value="1"/>
</dbReference>
<protein>
    <submittedName>
        <fullName evidence="1">Guanylate kinase</fullName>
    </submittedName>
</protein>
<reference evidence="1 2" key="1">
    <citation type="submission" date="2017-09" db="EMBL/GenBank/DDBJ databases">
        <authorList>
            <person name="Lee N."/>
            <person name="Cho B.-K."/>
        </authorList>
    </citation>
    <scope>NUCLEOTIDE SEQUENCE [LARGE SCALE GENOMIC DNA]</scope>
    <source>
        <strain evidence="1 2">ATCC 13740</strain>
    </source>
</reference>
<dbReference type="RefSeq" id="WP_150481119.1">
    <property type="nucleotide sequence ID" value="NZ_BMTB01000001.1"/>
</dbReference>
<dbReference type="EMBL" id="CP023694">
    <property type="protein sequence ID" value="QEV25666.1"/>
    <property type="molecule type" value="Genomic_DNA"/>
</dbReference>
<evidence type="ECO:0000313" key="1">
    <source>
        <dbReference type="EMBL" id="QEV25666.1"/>
    </source>
</evidence>
<dbReference type="GeneID" id="91417750"/>
<dbReference type="Proteomes" id="UP000326598">
    <property type="component" value="Chromosome"/>
</dbReference>
<dbReference type="SUPFAM" id="SSF52540">
    <property type="entry name" value="P-loop containing nucleoside triphosphate hydrolases"/>
    <property type="match status" value="1"/>
</dbReference>
<keyword evidence="1" id="KW-0808">Transferase</keyword>
<keyword evidence="1" id="KW-0418">Kinase</keyword>
<dbReference type="AlphaFoldDB" id="A0A5J6HZG3"/>
<evidence type="ECO:0000313" key="2">
    <source>
        <dbReference type="Proteomes" id="UP000326598"/>
    </source>
</evidence>
<name>A0A5J6HZG3_STRC4</name>
<accession>A0A5J6HZG3</accession>
<dbReference type="KEGG" id="scoe:CP976_16905"/>
<proteinExistence type="predicted"/>